<evidence type="ECO:0000313" key="4">
    <source>
        <dbReference type="Proteomes" id="UP001626550"/>
    </source>
</evidence>
<sequence length="958" mass="110190">MTYNPNSSSAKLMKLAEKFFILCDRQQGVMTRLYHMKTVLSTPEFRPPFLPGGEKVFDSGWKLLMKKFPALDAKQNHSSLQPFVQHSKEICSYISPFYHDFADCLDLRHNLTELLTTFAAESVHLDITVNTDTTKMFLDLITNQFAIIVLISRISDMRPILALYNFLYEQSNMNSEPSYRRLCEHFVDPVETLVRNLHNEIYPYFRLIADALASLQPIFIHRTLRAKNWNDGNFLNLLSDPASVTHPVLSGQLSCQLIPFEVMERWILFGYLLIFPELQDDTTFNRFKIVLKNTYVAVVFRDEVINIHSFAQNFLEVAWNHKLASKRIAEIKDAFSYACSQAPSMHFERRTYLRTNLRQLSAFLVFWSLSYACDELRWMLRHYANPANKKISTAGAVNQRSPLFEEIVGHSVPELLFYMDDLRMLVTRHAPVIQRYYLSLLMNYDAPGLSDMLRDLLPAMSAREVDIFNGIHSQISSFTEETIQLSTGLSADGTQSEVSAVHLLDFSSIRLDWLRLQTYFAADSASNKLRECKMLLEHMQAMVFHTKLVDFLDEMLRQSSDCSLFYFYQAQLKELALDCRQCPSQLRFSIVFPSICSQFVNTCHVICPEERALVGSQAVDLALFLLHNLAEHLCACVLVRIDEYGALADQLASHNAVSLLVEHRLTKKKKRSLHKGRKETPMGTLPNSMLPNLEMDPTLRKGHKVINPREVVQNELQLKLIDILSKYTLLVPIPNSDRDRIVTKPSDLLRRLRALLDVVVGLERHLTLDIVSLYSVIMNQHTMFKDVFKGELTMTSHYTQWYCEVFLWHAQADHFVFSPTLKSFVTMATPDVVRFRAEDYADYNEFRALSEIIGPVGVRFLCDQLMGDVNRRLEELRKLVAMNRTTLEPLQELAFRNPAKAKQLAASLQKVEQFNQLLKEIGVTLSLRKLIMEAAHDVFKVRIVCICIGIDQAGHTCN</sequence>
<name>A0ABD2QL71_9PLAT</name>
<dbReference type="Proteomes" id="UP001626550">
    <property type="component" value="Unassembled WGS sequence"/>
</dbReference>
<dbReference type="Pfam" id="PF09735">
    <property type="entry name" value="Nckap1"/>
    <property type="match status" value="1"/>
</dbReference>
<evidence type="ECO:0000313" key="3">
    <source>
        <dbReference type="EMBL" id="KAL3319176.1"/>
    </source>
</evidence>
<dbReference type="EMBL" id="JBJKFK010000164">
    <property type="protein sequence ID" value="KAL3319176.1"/>
    <property type="molecule type" value="Genomic_DNA"/>
</dbReference>
<gene>
    <name evidence="3" type="primary">NCKAP1_1</name>
    <name evidence="3" type="ORF">Ciccas_002166</name>
</gene>
<reference evidence="3 4" key="1">
    <citation type="submission" date="2024-11" db="EMBL/GenBank/DDBJ databases">
        <title>Adaptive evolution of stress response genes in parasites aligns with host niche diversity.</title>
        <authorList>
            <person name="Hahn C."/>
            <person name="Resl P."/>
        </authorList>
    </citation>
    <scope>NUCLEOTIDE SEQUENCE [LARGE SCALE GENOMIC DNA]</scope>
    <source>
        <strain evidence="3">EGGRZ-B1_66</strain>
        <tissue evidence="3">Body</tissue>
    </source>
</reference>
<dbReference type="PANTHER" id="PTHR12093">
    <property type="entry name" value="NCK-ASSOCIATED PROTEIN 1"/>
    <property type="match status" value="1"/>
</dbReference>
<comment type="caution">
    <text evidence="3">The sequence shown here is derived from an EMBL/GenBank/DDBJ whole genome shotgun (WGS) entry which is preliminary data.</text>
</comment>
<feature type="region of interest" description="Disordered" evidence="2">
    <location>
        <begin position="670"/>
        <end position="691"/>
    </location>
</feature>
<evidence type="ECO:0000256" key="1">
    <source>
        <dbReference type="ARBA" id="ARBA00037947"/>
    </source>
</evidence>
<proteinExistence type="inferred from homology"/>
<organism evidence="3 4">
    <name type="scientific">Cichlidogyrus casuarinus</name>
    <dbReference type="NCBI Taxonomy" id="1844966"/>
    <lineage>
        <taxon>Eukaryota</taxon>
        <taxon>Metazoa</taxon>
        <taxon>Spiralia</taxon>
        <taxon>Lophotrochozoa</taxon>
        <taxon>Platyhelminthes</taxon>
        <taxon>Monogenea</taxon>
        <taxon>Monopisthocotylea</taxon>
        <taxon>Dactylogyridea</taxon>
        <taxon>Ancyrocephalidae</taxon>
        <taxon>Cichlidogyrus</taxon>
    </lineage>
</organism>
<dbReference type="InterPro" id="IPR019137">
    <property type="entry name" value="Nck-associated_protein-1"/>
</dbReference>
<dbReference type="PANTHER" id="PTHR12093:SF10">
    <property type="entry name" value="MEMBRANE-ASSOCIATED PROTEIN HEM"/>
    <property type="match status" value="1"/>
</dbReference>
<comment type="similarity">
    <text evidence="1">Belongs to the HEM-1/HEM-2 family.</text>
</comment>
<dbReference type="AlphaFoldDB" id="A0ABD2QL71"/>
<keyword evidence="4" id="KW-1185">Reference proteome</keyword>
<protein>
    <submittedName>
        <fullName evidence="3">Nck-associated protein 1</fullName>
    </submittedName>
</protein>
<evidence type="ECO:0000256" key="2">
    <source>
        <dbReference type="SAM" id="MobiDB-lite"/>
    </source>
</evidence>
<accession>A0ABD2QL71</accession>